<evidence type="ECO:0000256" key="9">
    <source>
        <dbReference type="RuleBase" id="RU362118"/>
    </source>
</evidence>
<evidence type="ECO:0000256" key="7">
    <source>
        <dbReference type="ARBA" id="ARBA00029853"/>
    </source>
</evidence>
<name>A0A9P0BSJ3_CHRIL</name>
<evidence type="ECO:0000313" key="10">
    <source>
        <dbReference type="EMBL" id="CAH0592616.1"/>
    </source>
</evidence>
<dbReference type="CDD" id="cd00614">
    <property type="entry name" value="CGS_like"/>
    <property type="match status" value="1"/>
</dbReference>
<comment type="cofactor">
    <cofactor evidence="1 9">
        <name>pyridoxal 5'-phosphate</name>
        <dbReference type="ChEBI" id="CHEBI:597326"/>
    </cofactor>
</comment>
<comment type="similarity">
    <text evidence="3 9">Belongs to the trans-sulfuration enzymes family.</text>
</comment>
<keyword evidence="6" id="KW-0198">Cysteine biosynthesis</keyword>
<evidence type="ECO:0000256" key="1">
    <source>
        <dbReference type="ARBA" id="ARBA00001933"/>
    </source>
</evidence>
<dbReference type="Pfam" id="PF01053">
    <property type="entry name" value="Cys_Met_Meta_PP"/>
    <property type="match status" value="1"/>
</dbReference>
<gene>
    <name evidence="10" type="ORF">CINC_LOCUS5786</name>
</gene>
<dbReference type="AlphaFoldDB" id="A0A9P0BSJ3"/>
<dbReference type="SUPFAM" id="SSF53383">
    <property type="entry name" value="PLP-dependent transferases"/>
    <property type="match status" value="1"/>
</dbReference>
<keyword evidence="11" id="KW-1185">Reference proteome</keyword>
<dbReference type="InterPro" id="IPR015424">
    <property type="entry name" value="PyrdxlP-dep_Trfase"/>
</dbReference>
<dbReference type="GO" id="GO:0019343">
    <property type="term" value="P:cysteine biosynthetic process via cystathionine"/>
    <property type="evidence" value="ECO:0007669"/>
    <property type="project" value="TreeGrafter"/>
</dbReference>
<keyword evidence="6" id="KW-0028">Amino-acid biosynthesis</keyword>
<comment type="pathway">
    <text evidence="2">Amino-acid biosynthesis; L-cysteine biosynthesis; L-cysteine from L-homocysteine and L-serine: step 2/2.</text>
</comment>
<dbReference type="GO" id="GO:0005737">
    <property type="term" value="C:cytoplasm"/>
    <property type="evidence" value="ECO:0007669"/>
    <property type="project" value="TreeGrafter"/>
</dbReference>
<evidence type="ECO:0000256" key="8">
    <source>
        <dbReference type="PIRSR" id="PIRSR001434-2"/>
    </source>
</evidence>
<dbReference type="GO" id="GO:0030170">
    <property type="term" value="F:pyridoxal phosphate binding"/>
    <property type="evidence" value="ECO:0007669"/>
    <property type="project" value="InterPro"/>
</dbReference>
<dbReference type="PANTHER" id="PTHR11808">
    <property type="entry name" value="TRANS-SULFURATION ENZYME FAMILY MEMBER"/>
    <property type="match status" value="1"/>
</dbReference>
<feature type="modified residue" description="N6-(pyridoxal phosphate)lysine" evidence="8">
    <location>
        <position position="246"/>
    </location>
</feature>
<dbReference type="InterPro" id="IPR000277">
    <property type="entry name" value="Cys/Met-Metab_PyrdxlP-dep_enz"/>
</dbReference>
<evidence type="ECO:0000256" key="3">
    <source>
        <dbReference type="ARBA" id="ARBA00009077"/>
    </source>
</evidence>
<dbReference type="Gene3D" id="3.40.640.10">
    <property type="entry name" value="Type I PLP-dependent aspartate aminotransferase-like (Major domain)"/>
    <property type="match status" value="1"/>
</dbReference>
<dbReference type="EMBL" id="LR824005">
    <property type="protein sequence ID" value="CAH0592616.1"/>
    <property type="molecule type" value="Genomic_DNA"/>
</dbReference>
<evidence type="ECO:0000256" key="6">
    <source>
        <dbReference type="ARBA" id="ARBA00023192"/>
    </source>
</evidence>
<evidence type="ECO:0000313" key="11">
    <source>
        <dbReference type="Proteomes" id="UP001154114"/>
    </source>
</evidence>
<organism evidence="10 11">
    <name type="scientific">Chrysodeixis includens</name>
    <name type="common">Soybean looper</name>
    <name type="synonym">Pseudoplusia includens</name>
    <dbReference type="NCBI Taxonomy" id="689277"/>
    <lineage>
        <taxon>Eukaryota</taxon>
        <taxon>Metazoa</taxon>
        <taxon>Ecdysozoa</taxon>
        <taxon>Arthropoda</taxon>
        <taxon>Hexapoda</taxon>
        <taxon>Insecta</taxon>
        <taxon>Pterygota</taxon>
        <taxon>Neoptera</taxon>
        <taxon>Endopterygota</taxon>
        <taxon>Lepidoptera</taxon>
        <taxon>Glossata</taxon>
        <taxon>Ditrysia</taxon>
        <taxon>Noctuoidea</taxon>
        <taxon>Noctuidae</taxon>
        <taxon>Plusiinae</taxon>
        <taxon>Chrysodeixis</taxon>
    </lineage>
</organism>
<protein>
    <recommendedName>
        <fullName evidence="4">cystathionine gamma-lyase</fullName>
        <ecNumber evidence="4">4.4.1.1</ecNumber>
    </recommendedName>
    <alternativeName>
        <fullName evidence="7">Gamma-cystathionase</fullName>
    </alternativeName>
</protein>
<evidence type="ECO:0000256" key="5">
    <source>
        <dbReference type="ARBA" id="ARBA00022898"/>
    </source>
</evidence>
<dbReference type="GO" id="GO:0019346">
    <property type="term" value="P:transsulfuration"/>
    <property type="evidence" value="ECO:0007669"/>
    <property type="project" value="InterPro"/>
</dbReference>
<dbReference type="GO" id="GO:0004123">
    <property type="term" value="F:cystathionine gamma-lyase activity"/>
    <property type="evidence" value="ECO:0007669"/>
    <property type="project" value="TreeGrafter"/>
</dbReference>
<dbReference type="OrthoDB" id="3512640at2759"/>
<dbReference type="InterPro" id="IPR015421">
    <property type="entry name" value="PyrdxlP-dep_Trfase_major"/>
</dbReference>
<dbReference type="PIRSF" id="PIRSF001434">
    <property type="entry name" value="CGS"/>
    <property type="match status" value="1"/>
</dbReference>
<accession>A0A9P0BSJ3</accession>
<evidence type="ECO:0000256" key="4">
    <source>
        <dbReference type="ARBA" id="ARBA00012085"/>
    </source>
</evidence>
<proteinExistence type="inferred from homology"/>
<dbReference type="Gene3D" id="3.90.1150.10">
    <property type="entry name" value="Aspartate Aminotransferase, domain 1"/>
    <property type="match status" value="1"/>
</dbReference>
<reference evidence="10" key="1">
    <citation type="submission" date="2021-12" db="EMBL/GenBank/DDBJ databases">
        <authorList>
            <person name="King R."/>
        </authorList>
    </citation>
    <scope>NUCLEOTIDE SEQUENCE</scope>
</reference>
<dbReference type="InterPro" id="IPR015422">
    <property type="entry name" value="PyrdxlP-dep_Trfase_small"/>
</dbReference>
<sequence>MSNRFIFWSRINHKCHCGRLTPYLAQMGLRRMSNQKDDEDGFAGFLKPVPGFATTAVHVAQEPENQGGAVVPPITMSSTFKFKSLTEPYNKFIYGRLGNPMRDTLEECLATLEGGKVGFTFASGMGAISATLLLLSDGDHIVTSEDIYGGTYTLFSEILPRLGIQVSFVDISEPEILDQAIRKNTKMVYFETPTNPCMKVIDIEATVKAVKKRGKIMVVVDNTFLSSYLQRPLDFGVDIVVYSLSKFMNGNSDVIMGGAIVNDPEIADRLRLIQRILGVIPSPFDCYLVNRSLKTLSVRMKYHKKTTLAVAKWLHFHPDVREVMHPGLDFHEQYCISQKQTRGHSGVFSFRHYGDIKYSEKLCNSFKIFTLAVSLGGHESLVQIPSQMTHKLVPDDVKKRLGITDDMIRVSVGLENYEDLIDDLDQGFKKTFCK</sequence>
<dbReference type="EC" id="4.4.1.1" evidence="4"/>
<dbReference type="PANTHER" id="PTHR11808:SF15">
    <property type="entry name" value="CYSTATHIONINE GAMMA-LYASE"/>
    <property type="match status" value="1"/>
</dbReference>
<dbReference type="FunFam" id="3.40.640.10:FF:000009">
    <property type="entry name" value="Cystathionine gamma-synthase homolog"/>
    <property type="match status" value="1"/>
</dbReference>
<keyword evidence="5 8" id="KW-0663">Pyridoxal phosphate</keyword>
<dbReference type="Proteomes" id="UP001154114">
    <property type="component" value="Chromosome 2"/>
</dbReference>
<evidence type="ECO:0000256" key="2">
    <source>
        <dbReference type="ARBA" id="ARBA00005038"/>
    </source>
</evidence>